<dbReference type="InterPro" id="IPR013783">
    <property type="entry name" value="Ig-like_fold"/>
</dbReference>
<evidence type="ECO:0000256" key="1">
    <source>
        <dbReference type="SAM" id="SignalP"/>
    </source>
</evidence>
<feature type="chain" id="PRO_5046047116" description="Fibronectin type-III domain-containing protein" evidence="1">
    <location>
        <begin position="22"/>
        <end position="231"/>
    </location>
</feature>
<dbReference type="InterPro" id="IPR036116">
    <property type="entry name" value="FN3_sf"/>
</dbReference>
<dbReference type="PROSITE" id="PS50853">
    <property type="entry name" value="FN3"/>
    <property type="match status" value="1"/>
</dbReference>
<dbReference type="Proteomes" id="UP001597013">
    <property type="component" value="Unassembled WGS sequence"/>
</dbReference>
<feature type="signal peptide" evidence="1">
    <location>
        <begin position="1"/>
        <end position="21"/>
    </location>
</feature>
<dbReference type="InterPro" id="IPR003961">
    <property type="entry name" value="FN3_dom"/>
</dbReference>
<dbReference type="PROSITE" id="PS51257">
    <property type="entry name" value="PROKAR_LIPOPROTEIN"/>
    <property type="match status" value="1"/>
</dbReference>
<protein>
    <recommendedName>
        <fullName evidence="2">Fibronectin type-III domain-containing protein</fullName>
    </recommendedName>
</protein>
<organism evidence="3 4">
    <name type="scientific">Winogradskyella litorisediminis</name>
    <dbReference type="NCBI Taxonomy" id="1156618"/>
    <lineage>
        <taxon>Bacteria</taxon>
        <taxon>Pseudomonadati</taxon>
        <taxon>Bacteroidota</taxon>
        <taxon>Flavobacteriia</taxon>
        <taxon>Flavobacteriales</taxon>
        <taxon>Flavobacteriaceae</taxon>
        <taxon>Winogradskyella</taxon>
    </lineage>
</organism>
<sequence>MRNTIKFITALFTVLFFSACGGGGDDGPPPNSAPTQVTQVTFPTADLLCVNNNINFQWNASSDADNDPISYRIVIALDRPLTNIVEQRTVNNNSVTITLQQGVAYYWNVTAIDDMGQASEPSQTLAFFTSGPGITNYAPFTAALNAPADESTVAAGQLTLEWTGGDTDAGDTLTYDLYFGQTNDPPLNQAGLTTESAAVTTTAGNTYFWRVDSIDNSGIKTIGQVWTFSTN</sequence>
<accession>A0ABW3N4D8</accession>
<feature type="domain" description="Fibronectin type-III" evidence="2">
    <location>
        <begin position="33"/>
        <end position="133"/>
    </location>
</feature>
<dbReference type="CDD" id="cd00063">
    <property type="entry name" value="FN3"/>
    <property type="match status" value="1"/>
</dbReference>
<proteinExistence type="predicted"/>
<dbReference type="SUPFAM" id="SSF49265">
    <property type="entry name" value="Fibronectin type III"/>
    <property type="match status" value="1"/>
</dbReference>
<evidence type="ECO:0000313" key="3">
    <source>
        <dbReference type="EMBL" id="MFD1062529.1"/>
    </source>
</evidence>
<keyword evidence="4" id="KW-1185">Reference proteome</keyword>
<reference evidence="4" key="1">
    <citation type="journal article" date="2019" name="Int. J. Syst. Evol. Microbiol.">
        <title>The Global Catalogue of Microorganisms (GCM) 10K type strain sequencing project: providing services to taxonomists for standard genome sequencing and annotation.</title>
        <authorList>
            <consortium name="The Broad Institute Genomics Platform"/>
            <consortium name="The Broad Institute Genome Sequencing Center for Infectious Disease"/>
            <person name="Wu L."/>
            <person name="Ma J."/>
        </authorList>
    </citation>
    <scope>NUCLEOTIDE SEQUENCE [LARGE SCALE GENOMIC DNA]</scope>
    <source>
        <strain evidence="4">CCUG 62215</strain>
    </source>
</reference>
<dbReference type="RefSeq" id="WP_386128475.1">
    <property type="nucleotide sequence ID" value="NZ_JBHTJL010000009.1"/>
</dbReference>
<gene>
    <name evidence="3" type="ORF">ACFQ1Q_04665</name>
</gene>
<dbReference type="EMBL" id="JBHTJL010000009">
    <property type="protein sequence ID" value="MFD1062529.1"/>
    <property type="molecule type" value="Genomic_DNA"/>
</dbReference>
<evidence type="ECO:0000259" key="2">
    <source>
        <dbReference type="PROSITE" id="PS50853"/>
    </source>
</evidence>
<comment type="caution">
    <text evidence="3">The sequence shown here is derived from an EMBL/GenBank/DDBJ whole genome shotgun (WGS) entry which is preliminary data.</text>
</comment>
<dbReference type="Gene3D" id="2.60.40.10">
    <property type="entry name" value="Immunoglobulins"/>
    <property type="match status" value="2"/>
</dbReference>
<keyword evidence="1" id="KW-0732">Signal</keyword>
<evidence type="ECO:0000313" key="4">
    <source>
        <dbReference type="Proteomes" id="UP001597013"/>
    </source>
</evidence>
<name>A0ABW3N4D8_9FLAO</name>